<protein>
    <submittedName>
        <fullName evidence="3">PP2C family serine/threonine-protein phosphatase</fullName>
        <ecNumber evidence="3">3.1.3.16</ecNumber>
    </submittedName>
</protein>
<feature type="domain" description="PPM-type phosphatase" evidence="2">
    <location>
        <begin position="28"/>
        <end position="246"/>
    </location>
</feature>
<accession>A0ABT8HKG2</accession>
<dbReference type="GO" id="GO:0004722">
    <property type="term" value="F:protein serine/threonine phosphatase activity"/>
    <property type="evidence" value="ECO:0007669"/>
    <property type="project" value="UniProtKB-EC"/>
</dbReference>
<dbReference type="RefSeq" id="WP_234935479.1">
    <property type="nucleotide sequence ID" value="NZ_CP070380.1"/>
</dbReference>
<dbReference type="InterPro" id="IPR001932">
    <property type="entry name" value="PPM-type_phosphatase-like_dom"/>
</dbReference>
<sequence length="331" mass="35572">MDERMTVAGAAVEPPGNWQWAACAASETGAEHERRGLGCDDAYSYGTTGDFIVAAVADGAGSVSGTSAWGAHVACQAVLEHAMLPDFIRDFHAASADEGAQVRWLFDRALERVRAQASQSGLNLALLSTTLAVGLADRRRAAFGQIGDGVVAVELGVGDERRIATLLAETKREYANSTWFLQSDRAFEESFRTVVVDGVTAFALSTDGMAYKITNVATGEPYEPFFRGSWEHVRSGASAAHFAALLRGIQDDQTGDDKTMVLAAMRWEEDLFYPSARPLCRTLVSSPVPASTLAPTKFHAATARPEAESGQIPVENSGRLRRLFGSRGRRP</sequence>
<evidence type="ECO:0000259" key="2">
    <source>
        <dbReference type="Pfam" id="PF13672"/>
    </source>
</evidence>
<organism evidence="3 4">
    <name type="scientific">Mycolicibacterium austroafricanum</name>
    <name type="common">Mycobacterium austroafricanum</name>
    <dbReference type="NCBI Taxonomy" id="39687"/>
    <lineage>
        <taxon>Bacteria</taxon>
        <taxon>Bacillati</taxon>
        <taxon>Actinomycetota</taxon>
        <taxon>Actinomycetes</taxon>
        <taxon>Mycobacteriales</taxon>
        <taxon>Mycobacteriaceae</taxon>
        <taxon>Mycolicibacterium</taxon>
    </lineage>
</organism>
<feature type="compositionally biased region" description="Basic residues" evidence="1">
    <location>
        <begin position="319"/>
        <end position="331"/>
    </location>
</feature>
<dbReference type="InterPro" id="IPR036457">
    <property type="entry name" value="PPM-type-like_dom_sf"/>
</dbReference>
<reference evidence="3" key="1">
    <citation type="submission" date="2023-07" db="EMBL/GenBank/DDBJ databases">
        <title>Degradation of tert-butanol by M. austroafricanum TBA100.</title>
        <authorList>
            <person name="Helbich S."/>
            <person name="Vainshtein Y."/>
        </authorList>
    </citation>
    <scope>NUCLEOTIDE SEQUENCE</scope>
    <source>
        <strain evidence="3">TBA100</strain>
    </source>
</reference>
<dbReference type="Pfam" id="PF13672">
    <property type="entry name" value="PP2C_2"/>
    <property type="match status" value="1"/>
</dbReference>
<keyword evidence="4" id="KW-1185">Reference proteome</keyword>
<proteinExistence type="predicted"/>
<name>A0ABT8HKG2_MYCAO</name>
<dbReference type="SUPFAM" id="SSF81606">
    <property type="entry name" value="PP2C-like"/>
    <property type="match status" value="1"/>
</dbReference>
<gene>
    <name evidence="3" type="ORF">QYF68_26030</name>
</gene>
<feature type="region of interest" description="Disordered" evidence="1">
    <location>
        <begin position="301"/>
        <end position="331"/>
    </location>
</feature>
<evidence type="ECO:0000313" key="3">
    <source>
        <dbReference type="EMBL" id="MDN4521254.1"/>
    </source>
</evidence>
<keyword evidence="3" id="KW-0378">Hydrolase</keyword>
<evidence type="ECO:0000256" key="1">
    <source>
        <dbReference type="SAM" id="MobiDB-lite"/>
    </source>
</evidence>
<evidence type="ECO:0000313" key="4">
    <source>
        <dbReference type="Proteomes" id="UP001172687"/>
    </source>
</evidence>
<comment type="caution">
    <text evidence="3">The sequence shown here is derived from an EMBL/GenBank/DDBJ whole genome shotgun (WGS) entry which is preliminary data.</text>
</comment>
<dbReference type="EC" id="3.1.3.16" evidence="3"/>
<dbReference type="EMBL" id="JAUHTC010000089">
    <property type="protein sequence ID" value="MDN4521254.1"/>
    <property type="molecule type" value="Genomic_DNA"/>
</dbReference>
<dbReference type="Proteomes" id="UP001172687">
    <property type="component" value="Unassembled WGS sequence"/>
</dbReference>